<evidence type="ECO:0000256" key="1">
    <source>
        <dbReference type="SAM" id="MobiDB-lite"/>
    </source>
</evidence>
<dbReference type="EMBL" id="CAMXCT020005449">
    <property type="protein sequence ID" value="CAL1165794.1"/>
    <property type="molecule type" value="Genomic_DNA"/>
</dbReference>
<dbReference type="Proteomes" id="UP001152797">
    <property type="component" value="Unassembled WGS sequence"/>
</dbReference>
<gene>
    <name evidence="2" type="ORF">C1SCF055_LOCUS37481</name>
</gene>
<organism evidence="2">
    <name type="scientific">Cladocopium goreaui</name>
    <dbReference type="NCBI Taxonomy" id="2562237"/>
    <lineage>
        <taxon>Eukaryota</taxon>
        <taxon>Sar</taxon>
        <taxon>Alveolata</taxon>
        <taxon>Dinophyceae</taxon>
        <taxon>Suessiales</taxon>
        <taxon>Symbiodiniaceae</taxon>
        <taxon>Cladocopium</taxon>
    </lineage>
</organism>
<feature type="compositionally biased region" description="Low complexity" evidence="1">
    <location>
        <begin position="39"/>
        <end position="52"/>
    </location>
</feature>
<comment type="caution">
    <text evidence="2">The sequence shown here is derived from an EMBL/GenBank/DDBJ whole genome shotgun (WGS) entry which is preliminary data.</text>
</comment>
<sequence length="52" mass="5697">LQRVVADYLQRRNKPTRPGTYAPSPLQRAQTATEGALDPRLTGLPMPLLPGL</sequence>
<dbReference type="EMBL" id="CAMXCT030005449">
    <property type="protein sequence ID" value="CAL4799731.1"/>
    <property type="molecule type" value="Genomic_DNA"/>
</dbReference>
<name>A0A9P1GJB9_9DINO</name>
<feature type="region of interest" description="Disordered" evidence="1">
    <location>
        <begin position="1"/>
        <end position="52"/>
    </location>
</feature>
<evidence type="ECO:0000313" key="3">
    <source>
        <dbReference type="EMBL" id="CAL4799731.1"/>
    </source>
</evidence>
<feature type="non-terminal residue" evidence="2">
    <location>
        <position position="1"/>
    </location>
</feature>
<keyword evidence="4" id="KW-1185">Reference proteome</keyword>
<reference evidence="2" key="1">
    <citation type="submission" date="2022-10" db="EMBL/GenBank/DDBJ databases">
        <authorList>
            <person name="Chen Y."/>
            <person name="Dougan E. K."/>
            <person name="Chan C."/>
            <person name="Rhodes N."/>
            <person name="Thang M."/>
        </authorList>
    </citation>
    <scope>NUCLEOTIDE SEQUENCE</scope>
</reference>
<dbReference type="EMBL" id="CAMXCT010005449">
    <property type="protein sequence ID" value="CAI4012419.1"/>
    <property type="molecule type" value="Genomic_DNA"/>
</dbReference>
<evidence type="ECO:0000313" key="2">
    <source>
        <dbReference type="EMBL" id="CAI4012419.1"/>
    </source>
</evidence>
<dbReference type="AlphaFoldDB" id="A0A9P1GJB9"/>
<reference evidence="3 4" key="2">
    <citation type="submission" date="2024-05" db="EMBL/GenBank/DDBJ databases">
        <authorList>
            <person name="Chen Y."/>
            <person name="Shah S."/>
            <person name="Dougan E. K."/>
            <person name="Thang M."/>
            <person name="Chan C."/>
        </authorList>
    </citation>
    <scope>NUCLEOTIDE SEQUENCE [LARGE SCALE GENOMIC DNA]</scope>
</reference>
<protein>
    <submittedName>
        <fullName evidence="2">Uncharacterized protein</fullName>
    </submittedName>
</protein>
<accession>A0A9P1GJB9</accession>
<evidence type="ECO:0000313" key="4">
    <source>
        <dbReference type="Proteomes" id="UP001152797"/>
    </source>
</evidence>
<proteinExistence type="predicted"/>